<evidence type="ECO:0000256" key="5">
    <source>
        <dbReference type="ARBA" id="ARBA00024042"/>
    </source>
</evidence>
<dbReference type="PROSITE" id="PS51349">
    <property type="entry name" value="FMN_HYDROXY_ACID_DH_2"/>
    <property type="match status" value="1"/>
</dbReference>
<organism evidence="7 8">
    <name type="scientific">Caldimonas aquatica</name>
    <dbReference type="NCBI Taxonomy" id="376175"/>
    <lineage>
        <taxon>Bacteria</taxon>
        <taxon>Pseudomonadati</taxon>
        <taxon>Pseudomonadota</taxon>
        <taxon>Betaproteobacteria</taxon>
        <taxon>Burkholderiales</taxon>
        <taxon>Sphaerotilaceae</taxon>
        <taxon>Caldimonas</taxon>
    </lineage>
</organism>
<comment type="similarity">
    <text evidence="5">Belongs to the FMN-dependent alpha-hydroxy acid dehydrogenase family.</text>
</comment>
<dbReference type="EMBL" id="CP110257">
    <property type="protein sequence ID" value="UZD55102.1"/>
    <property type="molecule type" value="Genomic_DNA"/>
</dbReference>
<keyword evidence="4" id="KW-0560">Oxidoreductase</keyword>
<keyword evidence="2" id="KW-0285">Flavoprotein</keyword>
<dbReference type="Gene3D" id="3.20.20.70">
    <property type="entry name" value="Aldolase class I"/>
    <property type="match status" value="1"/>
</dbReference>
<evidence type="ECO:0000256" key="3">
    <source>
        <dbReference type="ARBA" id="ARBA00022643"/>
    </source>
</evidence>
<evidence type="ECO:0000313" key="7">
    <source>
        <dbReference type="EMBL" id="UZD55102.1"/>
    </source>
</evidence>
<dbReference type="InterPro" id="IPR012133">
    <property type="entry name" value="Alpha-hydoxy_acid_DH_FMN"/>
</dbReference>
<dbReference type="InterPro" id="IPR013785">
    <property type="entry name" value="Aldolase_TIM"/>
</dbReference>
<dbReference type="Proteomes" id="UP001163266">
    <property type="component" value="Chromosome"/>
</dbReference>
<evidence type="ECO:0000256" key="1">
    <source>
        <dbReference type="ARBA" id="ARBA00001917"/>
    </source>
</evidence>
<protein>
    <submittedName>
        <fullName evidence="7">Alpha-hydroxy-acid oxidizing protein</fullName>
    </submittedName>
</protein>
<evidence type="ECO:0000256" key="4">
    <source>
        <dbReference type="ARBA" id="ARBA00023002"/>
    </source>
</evidence>
<dbReference type="CDD" id="cd02809">
    <property type="entry name" value="alpha_hydroxyacid_oxid_FMN"/>
    <property type="match status" value="1"/>
</dbReference>
<reference evidence="7" key="1">
    <citation type="submission" date="2022-10" db="EMBL/GenBank/DDBJ databases">
        <title>Complete genome sequence of Schlegelella aquatica LMG 23380.</title>
        <authorList>
            <person name="Musilova J."/>
            <person name="Kourilova X."/>
            <person name="Bezdicek M."/>
            <person name="Hermankova K."/>
            <person name="Obruca S."/>
            <person name="Sedlar K."/>
        </authorList>
    </citation>
    <scope>NUCLEOTIDE SEQUENCE</scope>
    <source>
        <strain evidence="7">LMG 23380</strain>
    </source>
</reference>
<dbReference type="InterPro" id="IPR000262">
    <property type="entry name" value="FMN-dep_DH"/>
</dbReference>
<name>A0ABY6MSX2_9BURK</name>
<dbReference type="PANTHER" id="PTHR10578">
    <property type="entry name" value="S -2-HYDROXY-ACID OXIDASE-RELATED"/>
    <property type="match status" value="1"/>
</dbReference>
<dbReference type="RefSeq" id="WP_264892860.1">
    <property type="nucleotide sequence ID" value="NZ_CP110257.1"/>
</dbReference>
<accession>A0ABY6MSX2</accession>
<evidence type="ECO:0000259" key="6">
    <source>
        <dbReference type="PROSITE" id="PS51349"/>
    </source>
</evidence>
<gene>
    <name evidence="7" type="ORF">OMP39_00445</name>
</gene>
<dbReference type="SUPFAM" id="SSF51395">
    <property type="entry name" value="FMN-linked oxidoreductases"/>
    <property type="match status" value="1"/>
</dbReference>
<feature type="domain" description="FMN hydroxy acid dehydrogenase" evidence="6">
    <location>
        <begin position="7"/>
        <end position="372"/>
    </location>
</feature>
<dbReference type="InterPro" id="IPR037396">
    <property type="entry name" value="FMN_HAD"/>
</dbReference>
<keyword evidence="3" id="KW-0288">FMN</keyword>
<sequence>MSPRIDRIPAGIVNLADYERLASERVDSATWAWLDGAAGDELTRRANREAWDALWLHPRVLRPLAHGHTRVHLFGREWPQPVLVAPVAYQRAVHPDGEWATAWGAAAQGAGLVLSLQASAPLESVARAMQADAGRGPLWMQLYWHPDRGWMQELLARIEAAGYEALVLTVDAPVSGVRDRERRAGAGVPPEVRSVNLVDRPRAEARGAGPAASHVFDHLALAAPGWDDVAWLASRTRLPLLLKGVLHADDARQAQAVGAAGVVVSNHGGRTLDTAVPTAWALPRIVEAVGDAMPVLVDGGIRRGTDVLKALALGARAVLVGRPIVCALACAGALGVAHALRLLRDELEAAMALCGCATLEQIDRAVLWSEEPAHEEAASHGRADAPARTHRACAR</sequence>
<dbReference type="PIRSF" id="PIRSF000138">
    <property type="entry name" value="Al-hdrx_acd_dh"/>
    <property type="match status" value="1"/>
</dbReference>
<dbReference type="Pfam" id="PF01070">
    <property type="entry name" value="FMN_dh"/>
    <property type="match status" value="1"/>
</dbReference>
<evidence type="ECO:0000256" key="2">
    <source>
        <dbReference type="ARBA" id="ARBA00022630"/>
    </source>
</evidence>
<proteinExistence type="inferred from homology"/>
<keyword evidence="8" id="KW-1185">Reference proteome</keyword>
<comment type="cofactor">
    <cofactor evidence="1">
        <name>FMN</name>
        <dbReference type="ChEBI" id="CHEBI:58210"/>
    </cofactor>
</comment>
<evidence type="ECO:0000313" key="8">
    <source>
        <dbReference type="Proteomes" id="UP001163266"/>
    </source>
</evidence>
<dbReference type="PANTHER" id="PTHR10578:SF107">
    <property type="entry name" value="2-HYDROXYACID OXIDASE 1"/>
    <property type="match status" value="1"/>
</dbReference>